<feature type="compositionally biased region" description="Basic and acidic residues" evidence="1">
    <location>
        <begin position="65"/>
        <end position="75"/>
    </location>
</feature>
<evidence type="ECO:0000256" key="1">
    <source>
        <dbReference type="SAM" id="MobiDB-lite"/>
    </source>
</evidence>
<evidence type="ECO:0000313" key="3">
    <source>
        <dbReference type="EMBL" id="KAF0043793.1"/>
    </source>
</evidence>
<dbReference type="GO" id="GO:1903801">
    <property type="term" value="P:L-leucine import across plasma membrane"/>
    <property type="evidence" value="ECO:0007669"/>
    <property type="project" value="TreeGrafter"/>
</dbReference>
<dbReference type="AlphaFoldDB" id="A0A6A4TCR9"/>
<dbReference type="GO" id="GO:0015823">
    <property type="term" value="P:phenylalanine transport"/>
    <property type="evidence" value="ECO:0007669"/>
    <property type="project" value="TreeGrafter"/>
</dbReference>
<comment type="caution">
    <text evidence="3">The sequence shown here is derived from an EMBL/GenBank/DDBJ whole genome shotgun (WGS) entry which is preliminary data.</text>
</comment>
<feature type="compositionally biased region" description="Acidic residues" evidence="1">
    <location>
        <begin position="34"/>
        <end position="52"/>
    </location>
</feature>
<dbReference type="GO" id="GO:0016323">
    <property type="term" value="C:basolateral plasma membrane"/>
    <property type="evidence" value="ECO:0007669"/>
    <property type="project" value="TreeGrafter"/>
</dbReference>
<organism evidence="3 4">
    <name type="scientific">Scophthalmus maximus</name>
    <name type="common">Turbot</name>
    <name type="synonym">Psetta maxima</name>
    <dbReference type="NCBI Taxonomy" id="52904"/>
    <lineage>
        <taxon>Eukaryota</taxon>
        <taxon>Metazoa</taxon>
        <taxon>Chordata</taxon>
        <taxon>Craniata</taxon>
        <taxon>Vertebrata</taxon>
        <taxon>Euteleostomi</taxon>
        <taxon>Actinopterygii</taxon>
        <taxon>Neopterygii</taxon>
        <taxon>Teleostei</taxon>
        <taxon>Neoteleostei</taxon>
        <taxon>Acanthomorphata</taxon>
        <taxon>Carangaria</taxon>
        <taxon>Pleuronectiformes</taxon>
        <taxon>Pleuronectoidei</taxon>
        <taxon>Scophthalmidae</taxon>
        <taxon>Scophthalmus</taxon>
    </lineage>
</organism>
<dbReference type="InterPro" id="IPR031984">
    <property type="entry name" value="SLC3A2_N"/>
</dbReference>
<feature type="region of interest" description="Disordered" evidence="1">
    <location>
        <begin position="1"/>
        <end position="84"/>
    </location>
</feature>
<dbReference type="GO" id="GO:0015190">
    <property type="term" value="F:L-leucine transmembrane transporter activity"/>
    <property type="evidence" value="ECO:0007669"/>
    <property type="project" value="TreeGrafter"/>
</dbReference>
<dbReference type="Pfam" id="PF16028">
    <property type="entry name" value="SLC3A2_N"/>
    <property type="match status" value="1"/>
</dbReference>
<dbReference type="Proteomes" id="UP000438429">
    <property type="component" value="Unassembled WGS sequence"/>
</dbReference>
<dbReference type="PANTHER" id="PTHR46673:SF3">
    <property type="entry name" value="SOLUTE CARRIER FAMILY 3 (AMINO ACID TRANSPORTER HEAVY CHAIN), MEMBER 2A-RELATED"/>
    <property type="match status" value="1"/>
</dbReference>
<dbReference type="EMBL" id="VEVO01000003">
    <property type="protein sequence ID" value="KAF0043793.1"/>
    <property type="molecule type" value="Genomic_DNA"/>
</dbReference>
<dbReference type="GO" id="GO:0015173">
    <property type="term" value="F:aromatic amino acid transmembrane transporter activity"/>
    <property type="evidence" value="ECO:0007669"/>
    <property type="project" value="TreeGrafter"/>
</dbReference>
<reference evidence="3 4" key="1">
    <citation type="submission" date="2019-06" db="EMBL/GenBank/DDBJ databases">
        <title>Draft genomes of female and male turbot (Scophthalmus maximus).</title>
        <authorList>
            <person name="Xu H."/>
            <person name="Xu X.-W."/>
            <person name="Shao C."/>
            <person name="Chen S."/>
        </authorList>
    </citation>
    <scope>NUCLEOTIDE SEQUENCE [LARGE SCALE GENOMIC DNA]</scope>
    <source>
        <strain evidence="3">Ysfricsl-2016a</strain>
        <tissue evidence="3">Blood</tissue>
    </source>
</reference>
<sequence length="115" mass="12015">MNSEETNVELRVAETKDAEAEPKDAAEPPAQDAADADATEADVSEADLDQEEQEKQLMTGGRGGRGGDRAADHDAAAPVAEKNGSVKLKIPEEAAEAKFTGLNKEELLRVAGTPG</sequence>
<dbReference type="PANTHER" id="PTHR46673">
    <property type="entry name" value="4F2 CELL-SURFACE ANTIGEN HEAVY CHAIN"/>
    <property type="match status" value="1"/>
</dbReference>
<name>A0A6A4TCR9_SCOMX</name>
<proteinExistence type="predicted"/>
<feature type="compositionally biased region" description="Basic and acidic residues" evidence="1">
    <location>
        <begin position="11"/>
        <end position="26"/>
    </location>
</feature>
<gene>
    <name evidence="3" type="ORF">F2P81_002951</name>
</gene>
<evidence type="ECO:0000313" key="4">
    <source>
        <dbReference type="Proteomes" id="UP000438429"/>
    </source>
</evidence>
<dbReference type="GO" id="GO:0015180">
    <property type="term" value="F:L-alanine transmembrane transporter activity"/>
    <property type="evidence" value="ECO:0007669"/>
    <property type="project" value="TreeGrafter"/>
</dbReference>
<dbReference type="GO" id="GO:0016324">
    <property type="term" value="C:apical plasma membrane"/>
    <property type="evidence" value="ECO:0007669"/>
    <property type="project" value="TreeGrafter"/>
</dbReference>
<accession>A0A6A4TCR9</accession>
<feature type="domain" description="Solute carrier family 3 member 2 N-terminal" evidence="2">
    <location>
        <begin position="88"/>
        <end position="115"/>
    </location>
</feature>
<protein>
    <recommendedName>
        <fullName evidence="2">Solute carrier family 3 member 2 N-terminal domain-containing protein</fullName>
    </recommendedName>
</protein>
<dbReference type="InterPro" id="IPR042280">
    <property type="entry name" value="SLC3A2"/>
</dbReference>
<evidence type="ECO:0000259" key="2">
    <source>
        <dbReference type="Pfam" id="PF16028"/>
    </source>
</evidence>
<dbReference type="GO" id="GO:1904273">
    <property type="term" value="P:L-alanine import across plasma membrane"/>
    <property type="evidence" value="ECO:0007669"/>
    <property type="project" value="TreeGrafter"/>
</dbReference>